<protein>
    <recommendedName>
        <fullName evidence="4">REJ domain-containing protein</fullName>
    </recommendedName>
</protein>
<feature type="compositionally biased region" description="Low complexity" evidence="1">
    <location>
        <begin position="1"/>
        <end position="20"/>
    </location>
</feature>
<sequence length="154" mass="15552">MSSSSSTSTSASTTATTNGTGSSGGAGNSSSSTSSRKRSRPRENGSGDDLGLQSEQGGVSPALVSGSARGVSSPARSAATSAPYTPSPKSAASAKASRSMCTSLKRYGTSTFLLSNHNVTFLVVRFPFCCGNVVSRCLIYHLTTCTQSVCSCVV</sequence>
<dbReference type="EMBL" id="BLXT01007322">
    <property type="protein sequence ID" value="GFO38573.1"/>
    <property type="molecule type" value="Genomic_DNA"/>
</dbReference>
<evidence type="ECO:0000313" key="2">
    <source>
        <dbReference type="EMBL" id="GFO38573.1"/>
    </source>
</evidence>
<dbReference type="Proteomes" id="UP000735302">
    <property type="component" value="Unassembled WGS sequence"/>
</dbReference>
<evidence type="ECO:0000313" key="3">
    <source>
        <dbReference type="Proteomes" id="UP000735302"/>
    </source>
</evidence>
<name>A0AAV4D3F8_9GAST</name>
<organism evidence="2 3">
    <name type="scientific">Plakobranchus ocellatus</name>
    <dbReference type="NCBI Taxonomy" id="259542"/>
    <lineage>
        <taxon>Eukaryota</taxon>
        <taxon>Metazoa</taxon>
        <taxon>Spiralia</taxon>
        <taxon>Lophotrochozoa</taxon>
        <taxon>Mollusca</taxon>
        <taxon>Gastropoda</taxon>
        <taxon>Heterobranchia</taxon>
        <taxon>Euthyneura</taxon>
        <taxon>Panpulmonata</taxon>
        <taxon>Sacoglossa</taxon>
        <taxon>Placobranchoidea</taxon>
        <taxon>Plakobranchidae</taxon>
        <taxon>Plakobranchus</taxon>
    </lineage>
</organism>
<evidence type="ECO:0008006" key="4">
    <source>
        <dbReference type="Google" id="ProtNLM"/>
    </source>
</evidence>
<accession>A0AAV4D3F8</accession>
<feature type="compositionally biased region" description="Low complexity" evidence="1">
    <location>
        <begin position="72"/>
        <end position="95"/>
    </location>
</feature>
<feature type="region of interest" description="Disordered" evidence="1">
    <location>
        <begin position="1"/>
        <end position="95"/>
    </location>
</feature>
<dbReference type="AlphaFoldDB" id="A0AAV4D3F8"/>
<evidence type="ECO:0000256" key="1">
    <source>
        <dbReference type="SAM" id="MobiDB-lite"/>
    </source>
</evidence>
<gene>
    <name evidence="2" type="ORF">PoB_006507800</name>
</gene>
<reference evidence="2 3" key="1">
    <citation type="journal article" date="2021" name="Elife">
        <title>Chloroplast acquisition without the gene transfer in kleptoplastic sea slugs, Plakobranchus ocellatus.</title>
        <authorList>
            <person name="Maeda T."/>
            <person name="Takahashi S."/>
            <person name="Yoshida T."/>
            <person name="Shimamura S."/>
            <person name="Takaki Y."/>
            <person name="Nagai Y."/>
            <person name="Toyoda A."/>
            <person name="Suzuki Y."/>
            <person name="Arimoto A."/>
            <person name="Ishii H."/>
            <person name="Satoh N."/>
            <person name="Nishiyama T."/>
            <person name="Hasebe M."/>
            <person name="Maruyama T."/>
            <person name="Minagawa J."/>
            <person name="Obokata J."/>
            <person name="Shigenobu S."/>
        </authorList>
    </citation>
    <scope>NUCLEOTIDE SEQUENCE [LARGE SCALE GENOMIC DNA]</scope>
</reference>
<keyword evidence="3" id="KW-1185">Reference proteome</keyword>
<proteinExistence type="predicted"/>
<comment type="caution">
    <text evidence="2">The sequence shown here is derived from an EMBL/GenBank/DDBJ whole genome shotgun (WGS) entry which is preliminary data.</text>
</comment>